<sequence>MRKHPISLDQAMHRAGLATSLFYVILEKAKDECSIDLNNLIAIAIACDINQEVYHALQAAVYGDES</sequence>
<dbReference type="HOGENOM" id="CLU_196156_0_0_6"/>
<protein>
    <recommendedName>
        <fullName evidence="2">Phage protein</fullName>
    </recommendedName>
</protein>
<dbReference type="Proteomes" id="UP000028493">
    <property type="component" value="Unassembled WGS sequence"/>
</dbReference>
<accession>A0A077Q2Z5</accession>
<reference evidence="1" key="1">
    <citation type="submission" date="2013-07" db="EMBL/GenBank/DDBJ databases">
        <title>Sub-species coevolution in mutualistic symbiosis.</title>
        <authorList>
            <person name="Murfin K."/>
            <person name="Klassen J."/>
            <person name="Lee M."/>
            <person name="Forst S."/>
            <person name="Stock P."/>
            <person name="Goodrich-Blair H."/>
        </authorList>
    </citation>
    <scope>NUCLEOTIDE SEQUENCE [LARGE SCALE GENOMIC DNA]</scope>
    <source>
        <strain evidence="1">Kraussei Becker Underwood</strain>
    </source>
</reference>
<evidence type="ECO:0000313" key="1">
    <source>
        <dbReference type="EMBL" id="CDH26424.1"/>
    </source>
</evidence>
<proteinExistence type="predicted"/>
<dbReference type="AlphaFoldDB" id="A0A077Q2Z5"/>
<name>A0A077Q2Z5_XENBV</name>
<organism evidence="1">
    <name type="scientific">Xenorhabdus bovienii str. kraussei Becker Underwood</name>
    <dbReference type="NCBI Taxonomy" id="1398204"/>
    <lineage>
        <taxon>Bacteria</taxon>
        <taxon>Pseudomonadati</taxon>
        <taxon>Pseudomonadota</taxon>
        <taxon>Gammaproteobacteria</taxon>
        <taxon>Enterobacterales</taxon>
        <taxon>Morganellaceae</taxon>
        <taxon>Xenorhabdus</taxon>
    </lineage>
</organism>
<dbReference type="EMBL" id="CBSZ010000404">
    <property type="protein sequence ID" value="CDH26424.1"/>
    <property type="molecule type" value="Genomic_DNA"/>
</dbReference>
<evidence type="ECO:0008006" key="2">
    <source>
        <dbReference type="Google" id="ProtNLM"/>
    </source>
</evidence>
<comment type="caution">
    <text evidence="1">The sequence shown here is derived from an EMBL/GenBank/DDBJ whole genome shotgun (WGS) entry which is preliminary data.</text>
</comment>
<gene>
    <name evidence="1" type="ORF">XBKB1_680007</name>
</gene>
<dbReference type="RefSeq" id="WP_038193555.1">
    <property type="nucleotide sequence ID" value="NZ_CAWLXS010000067.1"/>
</dbReference>